<evidence type="ECO:0000256" key="3">
    <source>
        <dbReference type="ARBA" id="ARBA00008770"/>
    </source>
</evidence>
<dbReference type="InterPro" id="IPR023214">
    <property type="entry name" value="HAD_sf"/>
</dbReference>
<comment type="cofactor">
    <cofactor evidence="6">
        <name>Mg(2+)</name>
        <dbReference type="ChEBI" id="CHEBI:18420"/>
    </cofactor>
</comment>
<dbReference type="PANTHER" id="PTHR43768:SF3">
    <property type="entry name" value="TREHALOSE 6-PHOSPHATE PHOSPHATASE"/>
    <property type="match status" value="1"/>
</dbReference>
<evidence type="ECO:0000256" key="4">
    <source>
        <dbReference type="ARBA" id="ARBA00022801"/>
    </source>
</evidence>
<sequence>MTDDRLAALVAPLRAAPDRSAILLDVDGTLAPITRHAGAAEVPAATRTLLVELASRYGLVACVSGRRAGEARRIVGIGALHYVGNHGTEILRRGATAVETTPAVAEWEPRVRELATGLLEDHATASRLGVWLEDKGPIQALHWRGVSDEAAAAEAAAAVGAAAAAEGLALHEGRMVLELRPPLDFDKGAAVRWLVGAEELAGALYAGDDRTDLDAFAGLRALVAEGRLAHAACVAVRDEGSDAPPEVAEQADVAVDGPVGIRSVLQELLRPATDGRAA</sequence>
<dbReference type="InterPro" id="IPR006379">
    <property type="entry name" value="HAD-SF_hydro_IIB"/>
</dbReference>
<comment type="function">
    <text evidence="5 6">Removes the phosphate from trehalose 6-phosphate to produce free trehalose.</text>
</comment>
<dbReference type="EMBL" id="JAXAVX010000007">
    <property type="protein sequence ID" value="MDX8152713.1"/>
    <property type="molecule type" value="Genomic_DNA"/>
</dbReference>
<keyword evidence="4 6" id="KW-0378">Hydrolase</keyword>
<evidence type="ECO:0000313" key="8">
    <source>
        <dbReference type="Proteomes" id="UP001277761"/>
    </source>
</evidence>
<name>A0ABU4VLK8_9ACTN</name>
<dbReference type="NCBIfam" id="TIGR00685">
    <property type="entry name" value="T6PP"/>
    <property type="match status" value="1"/>
</dbReference>
<dbReference type="Gene3D" id="3.40.50.1000">
    <property type="entry name" value="HAD superfamily/HAD-like"/>
    <property type="match status" value="1"/>
</dbReference>
<dbReference type="RefSeq" id="WP_319954869.1">
    <property type="nucleotide sequence ID" value="NZ_JAXAVX010000007.1"/>
</dbReference>
<comment type="catalytic activity">
    <reaction evidence="1 6">
        <text>alpha,alpha-trehalose 6-phosphate + H2O = alpha,alpha-trehalose + phosphate</text>
        <dbReference type="Rhea" id="RHEA:23420"/>
        <dbReference type="ChEBI" id="CHEBI:15377"/>
        <dbReference type="ChEBI" id="CHEBI:16551"/>
        <dbReference type="ChEBI" id="CHEBI:43474"/>
        <dbReference type="ChEBI" id="CHEBI:58429"/>
        <dbReference type="EC" id="3.1.3.12"/>
    </reaction>
</comment>
<keyword evidence="8" id="KW-1185">Reference proteome</keyword>
<dbReference type="GO" id="GO:0004805">
    <property type="term" value="F:trehalose-phosphatase activity"/>
    <property type="evidence" value="ECO:0007669"/>
    <property type="project" value="UniProtKB-EC"/>
</dbReference>
<organism evidence="7 8">
    <name type="scientific">Patulibacter brassicae</name>
    <dbReference type="NCBI Taxonomy" id="1705717"/>
    <lineage>
        <taxon>Bacteria</taxon>
        <taxon>Bacillati</taxon>
        <taxon>Actinomycetota</taxon>
        <taxon>Thermoleophilia</taxon>
        <taxon>Solirubrobacterales</taxon>
        <taxon>Patulibacteraceae</taxon>
        <taxon>Patulibacter</taxon>
    </lineage>
</organism>
<dbReference type="NCBIfam" id="TIGR01484">
    <property type="entry name" value="HAD-SF-IIB"/>
    <property type="match status" value="1"/>
</dbReference>
<dbReference type="PANTHER" id="PTHR43768">
    <property type="entry name" value="TREHALOSE 6-PHOSPHATE PHOSPHATASE"/>
    <property type="match status" value="1"/>
</dbReference>
<evidence type="ECO:0000256" key="6">
    <source>
        <dbReference type="RuleBase" id="RU361117"/>
    </source>
</evidence>
<evidence type="ECO:0000256" key="2">
    <source>
        <dbReference type="ARBA" id="ARBA00005199"/>
    </source>
</evidence>
<dbReference type="Proteomes" id="UP001277761">
    <property type="component" value="Unassembled WGS sequence"/>
</dbReference>
<dbReference type="SUPFAM" id="SSF56784">
    <property type="entry name" value="HAD-like"/>
    <property type="match status" value="1"/>
</dbReference>
<comment type="pathway">
    <text evidence="2 6">Glycan biosynthesis; trehalose biosynthesis.</text>
</comment>
<dbReference type="InterPro" id="IPR003337">
    <property type="entry name" value="Trehalose_PPase"/>
</dbReference>
<evidence type="ECO:0000256" key="1">
    <source>
        <dbReference type="ARBA" id="ARBA00000500"/>
    </source>
</evidence>
<comment type="caution">
    <text evidence="7">The sequence shown here is derived from an EMBL/GenBank/DDBJ whole genome shotgun (WGS) entry which is preliminary data.</text>
</comment>
<dbReference type="InterPro" id="IPR044651">
    <property type="entry name" value="OTSB-like"/>
</dbReference>
<protein>
    <recommendedName>
        <fullName evidence="6">Trehalose 6-phosphate phosphatase</fullName>
        <ecNumber evidence="6">3.1.3.12</ecNumber>
    </recommendedName>
</protein>
<dbReference type="InterPro" id="IPR036412">
    <property type="entry name" value="HAD-like_sf"/>
</dbReference>
<comment type="similarity">
    <text evidence="3 6">Belongs to the trehalose phosphatase family.</text>
</comment>
<dbReference type="EC" id="3.1.3.12" evidence="6"/>
<evidence type="ECO:0000256" key="5">
    <source>
        <dbReference type="ARBA" id="ARBA00024179"/>
    </source>
</evidence>
<proteinExistence type="inferred from homology"/>
<keyword evidence="6" id="KW-0460">Magnesium</keyword>
<gene>
    <name evidence="7" type="primary">otsB</name>
    <name evidence="7" type="ORF">SK069_13990</name>
</gene>
<evidence type="ECO:0000313" key="7">
    <source>
        <dbReference type="EMBL" id="MDX8152713.1"/>
    </source>
</evidence>
<reference evidence="7 8" key="1">
    <citation type="submission" date="2023-11" db="EMBL/GenBank/DDBJ databases">
        <authorList>
            <person name="Xu M."/>
            <person name="Jiang T."/>
        </authorList>
    </citation>
    <scope>NUCLEOTIDE SEQUENCE [LARGE SCALE GENOMIC DNA]</scope>
    <source>
        <strain evidence="7 8">SD</strain>
    </source>
</reference>
<keyword evidence="6" id="KW-0479">Metal-binding</keyword>
<dbReference type="Pfam" id="PF02358">
    <property type="entry name" value="Trehalose_PPase"/>
    <property type="match status" value="1"/>
</dbReference>
<dbReference type="Gene3D" id="3.30.70.1020">
    <property type="entry name" value="Trehalose-6-phosphate phosphatase related protein, domain 2"/>
    <property type="match status" value="1"/>
</dbReference>
<accession>A0ABU4VLK8</accession>